<proteinExistence type="predicted"/>
<dbReference type="Proteomes" id="UP000075880">
    <property type="component" value="Unassembled WGS sequence"/>
</dbReference>
<evidence type="ECO:0000313" key="1">
    <source>
        <dbReference type="EnsemblMetazoa" id="ENSAATROPP010112"/>
    </source>
</evidence>
<name>A0AAG5DG00_ANOAO</name>
<reference evidence="1" key="1">
    <citation type="submission" date="2024-04" db="UniProtKB">
        <authorList>
            <consortium name="EnsemblMetazoa"/>
        </authorList>
    </citation>
    <scope>IDENTIFICATION</scope>
    <source>
        <strain evidence="1">EBRO</strain>
    </source>
</reference>
<sequence>MDASESISSPLGEVACKTSYFCFTLASGP</sequence>
<dbReference type="AlphaFoldDB" id="A0AAG5DG00"/>
<keyword evidence="2" id="KW-1185">Reference proteome</keyword>
<dbReference type="EnsemblMetazoa" id="ENSAATROPT011191">
    <property type="protein sequence ID" value="ENSAATROPP010112"/>
    <property type="gene ID" value="ENSAATROPG009109"/>
</dbReference>
<evidence type="ECO:0000313" key="2">
    <source>
        <dbReference type="Proteomes" id="UP000075880"/>
    </source>
</evidence>
<protein>
    <submittedName>
        <fullName evidence="1">Uncharacterized protein</fullName>
    </submittedName>
</protein>
<organism evidence="1 2">
    <name type="scientific">Anopheles atroparvus</name>
    <name type="common">European mosquito</name>
    <dbReference type="NCBI Taxonomy" id="41427"/>
    <lineage>
        <taxon>Eukaryota</taxon>
        <taxon>Metazoa</taxon>
        <taxon>Ecdysozoa</taxon>
        <taxon>Arthropoda</taxon>
        <taxon>Hexapoda</taxon>
        <taxon>Insecta</taxon>
        <taxon>Pterygota</taxon>
        <taxon>Neoptera</taxon>
        <taxon>Endopterygota</taxon>
        <taxon>Diptera</taxon>
        <taxon>Nematocera</taxon>
        <taxon>Culicoidea</taxon>
        <taxon>Culicidae</taxon>
        <taxon>Anophelinae</taxon>
        <taxon>Anopheles</taxon>
    </lineage>
</organism>
<accession>A0AAG5DG00</accession>